<feature type="chain" id="PRO_5046649229" evidence="2">
    <location>
        <begin position="23"/>
        <end position="529"/>
    </location>
</feature>
<organism evidence="3 4">
    <name type="scientific">Prorocentrum cordatum</name>
    <dbReference type="NCBI Taxonomy" id="2364126"/>
    <lineage>
        <taxon>Eukaryota</taxon>
        <taxon>Sar</taxon>
        <taxon>Alveolata</taxon>
        <taxon>Dinophyceae</taxon>
        <taxon>Prorocentrales</taxon>
        <taxon>Prorocentraceae</taxon>
        <taxon>Prorocentrum</taxon>
    </lineage>
</organism>
<accession>A0ABN9Y379</accession>
<feature type="signal peptide" evidence="2">
    <location>
        <begin position="1"/>
        <end position="22"/>
    </location>
</feature>
<name>A0ABN9Y379_9DINO</name>
<keyword evidence="4" id="KW-1185">Reference proteome</keyword>
<feature type="region of interest" description="Disordered" evidence="1">
    <location>
        <begin position="29"/>
        <end position="59"/>
    </location>
</feature>
<keyword evidence="2" id="KW-0732">Signal</keyword>
<protein>
    <submittedName>
        <fullName evidence="3">Uncharacterized protein</fullName>
    </submittedName>
</protein>
<sequence length="529" mass="56683">MARVFPALAAALLASACLRAAALGVERPKGARRRARERLDRADRLRYEGEDPAPTAPPAPKVYCPPDEVALGAGQDVPGRLPAVCQPSTRPGAIAELRGSFDAHHKASIAAAFAGSEAGAYLTGAMSGCENFRASLPGGSVALRCVSLAGWLPRALLNASSAEARAGGCESGVARWARPLILQAAVEASGHPVFLVSADDMMDLGASLLVSGKKQMAVAAEGNGKLNTDAVFATKASLNFLDKWADQAGQCFSSPEVDKSALQQVLHYGGMGKLLGTFYATEVGECMRRGEFATHFNCAGKRTSSVMKSMHDWVEGITVDPKQVMQPGQGRALRRQQEQEQGSYNAGISACEKGGEWQLAASLLGKLRDARRHGMEMPPSMILVLFSLRSFGLHLPHFALVAHRRSEAIYESSRREPLGQPYLRGLVPPRQAVADPGFRFGAPGARARTCYDQVGKDALEPSGLAEDDALTHQHYVLSHQAWHPGEQRRRGYRWPFGVRGHTFGCATAAKWQEHAGLGIREVFAAEAAE</sequence>
<proteinExistence type="predicted"/>
<feature type="non-terminal residue" evidence="3">
    <location>
        <position position="529"/>
    </location>
</feature>
<dbReference type="PROSITE" id="PS51257">
    <property type="entry name" value="PROKAR_LIPOPROTEIN"/>
    <property type="match status" value="1"/>
</dbReference>
<dbReference type="Proteomes" id="UP001189429">
    <property type="component" value="Unassembled WGS sequence"/>
</dbReference>
<evidence type="ECO:0000256" key="2">
    <source>
        <dbReference type="SAM" id="SignalP"/>
    </source>
</evidence>
<evidence type="ECO:0000313" key="3">
    <source>
        <dbReference type="EMBL" id="CAK0906946.1"/>
    </source>
</evidence>
<comment type="caution">
    <text evidence="3">The sequence shown here is derived from an EMBL/GenBank/DDBJ whole genome shotgun (WGS) entry which is preliminary data.</text>
</comment>
<dbReference type="EMBL" id="CAUYUJ010021774">
    <property type="protein sequence ID" value="CAK0906946.1"/>
    <property type="molecule type" value="Genomic_DNA"/>
</dbReference>
<feature type="compositionally biased region" description="Basic and acidic residues" evidence="1">
    <location>
        <begin position="37"/>
        <end position="49"/>
    </location>
</feature>
<reference evidence="3" key="1">
    <citation type="submission" date="2023-10" db="EMBL/GenBank/DDBJ databases">
        <authorList>
            <person name="Chen Y."/>
            <person name="Shah S."/>
            <person name="Dougan E. K."/>
            <person name="Thang M."/>
            <person name="Chan C."/>
        </authorList>
    </citation>
    <scope>NUCLEOTIDE SEQUENCE [LARGE SCALE GENOMIC DNA]</scope>
</reference>
<evidence type="ECO:0000313" key="4">
    <source>
        <dbReference type="Proteomes" id="UP001189429"/>
    </source>
</evidence>
<gene>
    <name evidence="3" type="ORF">PCOR1329_LOCUS82107</name>
</gene>
<evidence type="ECO:0000256" key="1">
    <source>
        <dbReference type="SAM" id="MobiDB-lite"/>
    </source>
</evidence>